<sequence>MCQVVHYKDFHCHHRWAVVAVSCFPGYGFDNCPYLFNGWAKPYPRMMVAKGELCPTCDLKGRYDRNYTRMLVKNRHGFRWGLGPSEQDWGRDFTCVIL</sequence>
<accession>A0AA40DYX9</accession>
<dbReference type="Proteomes" id="UP001172159">
    <property type="component" value="Unassembled WGS sequence"/>
</dbReference>
<reference evidence="1" key="1">
    <citation type="submission" date="2023-06" db="EMBL/GenBank/DDBJ databases">
        <title>Genome-scale phylogeny and comparative genomics of the fungal order Sordariales.</title>
        <authorList>
            <consortium name="Lawrence Berkeley National Laboratory"/>
            <person name="Hensen N."/>
            <person name="Bonometti L."/>
            <person name="Westerberg I."/>
            <person name="Brannstrom I.O."/>
            <person name="Guillou S."/>
            <person name="Cros-Aarteil S."/>
            <person name="Calhoun S."/>
            <person name="Haridas S."/>
            <person name="Kuo A."/>
            <person name="Mondo S."/>
            <person name="Pangilinan J."/>
            <person name="Riley R."/>
            <person name="Labutti K."/>
            <person name="Andreopoulos B."/>
            <person name="Lipzen A."/>
            <person name="Chen C."/>
            <person name="Yanf M."/>
            <person name="Daum C."/>
            <person name="Ng V."/>
            <person name="Clum A."/>
            <person name="Steindorff A."/>
            <person name="Ohm R."/>
            <person name="Martin F."/>
            <person name="Silar P."/>
            <person name="Natvig D."/>
            <person name="Lalanne C."/>
            <person name="Gautier V."/>
            <person name="Ament-Velasquez S.L."/>
            <person name="Kruys A."/>
            <person name="Hutchinson M.I."/>
            <person name="Powell A.J."/>
            <person name="Barry K."/>
            <person name="Miller A.N."/>
            <person name="Grigoriev I.V."/>
            <person name="Debuchy R."/>
            <person name="Gladieux P."/>
            <person name="Thoren M.H."/>
            <person name="Johannesson H."/>
        </authorList>
    </citation>
    <scope>NUCLEOTIDE SEQUENCE</scope>
    <source>
        <strain evidence="1">CBS 540.89</strain>
    </source>
</reference>
<name>A0AA40DYX9_9PEZI</name>
<proteinExistence type="predicted"/>
<organism evidence="1 2">
    <name type="scientific">Apiosordaria backusii</name>
    <dbReference type="NCBI Taxonomy" id="314023"/>
    <lineage>
        <taxon>Eukaryota</taxon>
        <taxon>Fungi</taxon>
        <taxon>Dikarya</taxon>
        <taxon>Ascomycota</taxon>
        <taxon>Pezizomycotina</taxon>
        <taxon>Sordariomycetes</taxon>
        <taxon>Sordariomycetidae</taxon>
        <taxon>Sordariales</taxon>
        <taxon>Lasiosphaeriaceae</taxon>
        <taxon>Apiosordaria</taxon>
    </lineage>
</organism>
<dbReference type="AlphaFoldDB" id="A0AA40DYX9"/>
<protein>
    <submittedName>
        <fullName evidence="1">Uncharacterized protein</fullName>
    </submittedName>
</protein>
<keyword evidence="2" id="KW-1185">Reference proteome</keyword>
<evidence type="ECO:0000313" key="1">
    <source>
        <dbReference type="EMBL" id="KAK0718837.1"/>
    </source>
</evidence>
<evidence type="ECO:0000313" key="2">
    <source>
        <dbReference type="Proteomes" id="UP001172159"/>
    </source>
</evidence>
<comment type="caution">
    <text evidence="1">The sequence shown here is derived from an EMBL/GenBank/DDBJ whole genome shotgun (WGS) entry which is preliminary data.</text>
</comment>
<gene>
    <name evidence="1" type="ORF">B0T21DRAFT_295847</name>
</gene>
<dbReference type="EMBL" id="JAUKTV010000013">
    <property type="protein sequence ID" value="KAK0718837.1"/>
    <property type="molecule type" value="Genomic_DNA"/>
</dbReference>